<dbReference type="SUPFAM" id="SSF52821">
    <property type="entry name" value="Rhodanese/Cell cycle control phosphatase"/>
    <property type="match status" value="1"/>
</dbReference>
<keyword evidence="4" id="KW-1185">Reference proteome</keyword>
<organism evidence="3 4">
    <name type="scientific">Stenotrophomonas humi</name>
    <dbReference type="NCBI Taxonomy" id="405444"/>
    <lineage>
        <taxon>Bacteria</taxon>
        <taxon>Pseudomonadati</taxon>
        <taxon>Pseudomonadota</taxon>
        <taxon>Gammaproteobacteria</taxon>
        <taxon>Lysobacterales</taxon>
        <taxon>Lysobacteraceae</taxon>
        <taxon>Stenotrophomonas</taxon>
    </lineage>
</organism>
<dbReference type="PANTHER" id="PTHR43031">
    <property type="entry name" value="FAD-DEPENDENT OXIDOREDUCTASE"/>
    <property type="match status" value="1"/>
</dbReference>
<keyword evidence="1" id="KW-0472">Membrane</keyword>
<protein>
    <submittedName>
        <fullName evidence="3">Membrane protein</fullName>
    </submittedName>
</protein>
<dbReference type="EMBL" id="LDJI01000020">
    <property type="protein sequence ID" value="KRG63718.1"/>
    <property type="molecule type" value="Genomic_DNA"/>
</dbReference>
<dbReference type="STRING" id="405444.ABB26_10920"/>
<evidence type="ECO:0000313" key="3">
    <source>
        <dbReference type="EMBL" id="KRG63718.1"/>
    </source>
</evidence>
<dbReference type="AlphaFoldDB" id="A0A0R0C354"/>
<name>A0A0R0C354_9GAMM</name>
<gene>
    <name evidence="3" type="ORF">ABB26_10920</name>
</gene>
<feature type="domain" description="Rhodanese" evidence="2">
    <location>
        <begin position="52"/>
        <end position="142"/>
    </location>
</feature>
<dbReference type="PROSITE" id="PS50206">
    <property type="entry name" value="RHODANESE_3"/>
    <property type="match status" value="1"/>
</dbReference>
<dbReference type="InterPro" id="IPR050229">
    <property type="entry name" value="GlpE_sulfurtransferase"/>
</dbReference>
<dbReference type="Gene3D" id="3.40.250.10">
    <property type="entry name" value="Rhodanese-like domain"/>
    <property type="match status" value="1"/>
</dbReference>
<dbReference type="Proteomes" id="UP000050864">
    <property type="component" value="Unassembled WGS sequence"/>
</dbReference>
<dbReference type="SMART" id="SM00450">
    <property type="entry name" value="RHOD"/>
    <property type="match status" value="1"/>
</dbReference>
<dbReference type="RefSeq" id="WP_057633994.1">
    <property type="nucleotide sequence ID" value="NZ_LDJI01000020.1"/>
</dbReference>
<keyword evidence="1" id="KW-0812">Transmembrane</keyword>
<sequence length="145" mass="15186">MNYEELLAFAGRNPMLSLALVGLTVAIIATEIARLFRGYKSLKPAELTHLINAGNAVVIDLSASGEFEKGHIVGSRNVQLAQLTPAHKLLASAKQSPVVLVCRTGNASATAAKTLKKAGFEQVSVLDGGIPAWQAADLPLVKGRG</sequence>
<dbReference type="Pfam" id="PF00581">
    <property type="entry name" value="Rhodanese"/>
    <property type="match status" value="1"/>
</dbReference>
<dbReference type="CDD" id="cd00158">
    <property type="entry name" value="RHOD"/>
    <property type="match status" value="1"/>
</dbReference>
<dbReference type="InterPro" id="IPR001763">
    <property type="entry name" value="Rhodanese-like_dom"/>
</dbReference>
<accession>A0A0R0C354</accession>
<dbReference type="PANTHER" id="PTHR43031:SF18">
    <property type="entry name" value="RHODANESE-RELATED SULFURTRANSFERASES"/>
    <property type="match status" value="1"/>
</dbReference>
<evidence type="ECO:0000256" key="1">
    <source>
        <dbReference type="SAM" id="Phobius"/>
    </source>
</evidence>
<feature type="transmembrane region" description="Helical" evidence="1">
    <location>
        <begin position="15"/>
        <end position="36"/>
    </location>
</feature>
<dbReference type="OrthoDB" id="9808735at2"/>
<dbReference type="PATRIC" id="fig|405444.3.peg.1266"/>
<comment type="caution">
    <text evidence="3">The sequence shown here is derived from an EMBL/GenBank/DDBJ whole genome shotgun (WGS) entry which is preliminary data.</text>
</comment>
<proteinExistence type="predicted"/>
<evidence type="ECO:0000313" key="4">
    <source>
        <dbReference type="Proteomes" id="UP000050864"/>
    </source>
</evidence>
<dbReference type="InterPro" id="IPR036873">
    <property type="entry name" value="Rhodanese-like_dom_sf"/>
</dbReference>
<reference evidence="3 4" key="1">
    <citation type="submission" date="2015-05" db="EMBL/GenBank/DDBJ databases">
        <title>Genome sequencing and analysis of members of genus Stenotrophomonas.</title>
        <authorList>
            <person name="Patil P.P."/>
            <person name="Midha S."/>
            <person name="Patil P.B."/>
        </authorList>
    </citation>
    <scope>NUCLEOTIDE SEQUENCE [LARGE SCALE GENOMIC DNA]</scope>
    <source>
        <strain evidence="3 4">DSM 18929</strain>
    </source>
</reference>
<keyword evidence="1" id="KW-1133">Transmembrane helix</keyword>
<evidence type="ECO:0000259" key="2">
    <source>
        <dbReference type="PROSITE" id="PS50206"/>
    </source>
</evidence>